<organism evidence="1 2">
    <name type="scientific">Plantactinospora mayteni</name>
    <dbReference type="NCBI Taxonomy" id="566021"/>
    <lineage>
        <taxon>Bacteria</taxon>
        <taxon>Bacillati</taxon>
        <taxon>Actinomycetota</taxon>
        <taxon>Actinomycetes</taxon>
        <taxon>Micromonosporales</taxon>
        <taxon>Micromonosporaceae</taxon>
        <taxon>Plantactinospora</taxon>
    </lineage>
</organism>
<comment type="caution">
    <text evidence="1">The sequence shown here is derived from an EMBL/GenBank/DDBJ whole genome shotgun (WGS) entry which is preliminary data.</text>
</comment>
<reference evidence="1 2" key="1">
    <citation type="submission" date="2021-01" db="EMBL/GenBank/DDBJ databases">
        <title>Whole genome shotgun sequence of Plantactinospora mayteni NBRC 109088.</title>
        <authorList>
            <person name="Komaki H."/>
            <person name="Tamura T."/>
        </authorList>
    </citation>
    <scope>NUCLEOTIDE SEQUENCE [LARGE SCALE GENOMIC DNA]</scope>
    <source>
        <strain evidence="1 2">NBRC 109088</strain>
    </source>
</reference>
<dbReference type="EMBL" id="BONX01000018">
    <property type="protein sequence ID" value="GIG96260.1"/>
    <property type="molecule type" value="Genomic_DNA"/>
</dbReference>
<protein>
    <submittedName>
        <fullName evidence="1">Uncharacterized protein</fullName>
    </submittedName>
</protein>
<evidence type="ECO:0000313" key="2">
    <source>
        <dbReference type="Proteomes" id="UP000621500"/>
    </source>
</evidence>
<gene>
    <name evidence="1" type="ORF">Pma05_28330</name>
</gene>
<dbReference type="InterPro" id="IPR006311">
    <property type="entry name" value="TAT_signal"/>
</dbReference>
<dbReference type="PROSITE" id="PS51318">
    <property type="entry name" value="TAT"/>
    <property type="match status" value="1"/>
</dbReference>
<name>A0ABQ4ENR5_9ACTN</name>
<dbReference type="RefSeq" id="WP_203857820.1">
    <property type="nucleotide sequence ID" value="NZ_BAAAZQ010000004.1"/>
</dbReference>
<proteinExistence type="predicted"/>
<dbReference type="Proteomes" id="UP000621500">
    <property type="component" value="Unassembled WGS sequence"/>
</dbReference>
<keyword evidence="2" id="KW-1185">Reference proteome</keyword>
<evidence type="ECO:0000313" key="1">
    <source>
        <dbReference type="EMBL" id="GIG96260.1"/>
    </source>
</evidence>
<sequence length="174" mass="18844">MTGHDDDRRRFLRHAAGAGAVALGAAVTASGVAVGTGGPAEASPLDRRRQDSPVVGTWRGVVTLPHEDEVALFTFLPDGFFLSFAQGMHIATGRWEPTGRRTVTFTLWQVLPEDLKGMPLRYNGEVRALHHAEVRGDTLTSQGTYRGLDIDGNETGRGPVSARATRFDISTFWA</sequence>
<accession>A0ABQ4ENR5</accession>